<dbReference type="EMBL" id="UOEC01000058">
    <property type="protein sequence ID" value="VAV89294.1"/>
    <property type="molecule type" value="Genomic_DNA"/>
</dbReference>
<feature type="transmembrane region" description="Helical" evidence="1">
    <location>
        <begin position="75"/>
        <end position="95"/>
    </location>
</feature>
<proteinExistence type="predicted"/>
<organism evidence="3">
    <name type="scientific">hydrothermal vent metagenome</name>
    <dbReference type="NCBI Taxonomy" id="652676"/>
    <lineage>
        <taxon>unclassified sequences</taxon>
        <taxon>metagenomes</taxon>
        <taxon>ecological metagenomes</taxon>
    </lineage>
</organism>
<feature type="transmembrane region" description="Helical" evidence="1">
    <location>
        <begin position="239"/>
        <end position="259"/>
    </location>
</feature>
<dbReference type="PANTHER" id="PTHR22911:SF135">
    <property type="entry name" value="BLR4310 PROTEIN"/>
    <property type="match status" value="1"/>
</dbReference>
<dbReference type="Pfam" id="PF00892">
    <property type="entry name" value="EamA"/>
    <property type="match status" value="2"/>
</dbReference>
<dbReference type="SUPFAM" id="SSF103481">
    <property type="entry name" value="Multidrug resistance efflux transporter EmrE"/>
    <property type="match status" value="2"/>
</dbReference>
<name>A0A3B0R7H4_9ZZZZ</name>
<feature type="domain" description="EamA" evidence="2">
    <location>
        <begin position="155"/>
        <end position="282"/>
    </location>
</feature>
<keyword evidence="1" id="KW-0812">Transmembrane</keyword>
<evidence type="ECO:0000259" key="2">
    <source>
        <dbReference type="Pfam" id="PF00892"/>
    </source>
</evidence>
<dbReference type="AlphaFoldDB" id="A0A3B0R7H4"/>
<evidence type="ECO:0000313" key="3">
    <source>
        <dbReference type="EMBL" id="VAV89294.1"/>
    </source>
</evidence>
<feature type="domain" description="EamA" evidence="2">
    <location>
        <begin position="11"/>
        <end position="142"/>
    </location>
</feature>
<dbReference type="GO" id="GO:0016020">
    <property type="term" value="C:membrane"/>
    <property type="evidence" value="ECO:0007669"/>
    <property type="project" value="InterPro"/>
</dbReference>
<feature type="transmembrane region" description="Helical" evidence="1">
    <location>
        <begin position="150"/>
        <end position="171"/>
    </location>
</feature>
<keyword evidence="1" id="KW-0472">Membrane</keyword>
<reference evidence="3" key="1">
    <citation type="submission" date="2018-06" db="EMBL/GenBank/DDBJ databases">
        <authorList>
            <person name="Zhirakovskaya E."/>
        </authorList>
    </citation>
    <scope>NUCLEOTIDE SEQUENCE</scope>
</reference>
<feature type="transmembrane region" description="Helical" evidence="1">
    <location>
        <begin position="45"/>
        <end position="63"/>
    </location>
</feature>
<feature type="transmembrane region" description="Helical" evidence="1">
    <location>
        <begin position="209"/>
        <end position="227"/>
    </location>
</feature>
<dbReference type="InterPro" id="IPR037185">
    <property type="entry name" value="EmrE-like"/>
</dbReference>
<evidence type="ECO:0000256" key="1">
    <source>
        <dbReference type="SAM" id="Phobius"/>
    </source>
</evidence>
<feature type="transmembrane region" description="Helical" evidence="1">
    <location>
        <begin position="183"/>
        <end position="203"/>
    </location>
</feature>
<gene>
    <name evidence="3" type="ORF">MNBD_ALPHA08-1632</name>
</gene>
<dbReference type="InterPro" id="IPR000620">
    <property type="entry name" value="EamA_dom"/>
</dbReference>
<sequence>MQFQNLPGNIRGIVFALAAAAMFTIVSALVKFIAKDYHVTQILLFRQAVMLVFVLPVLVRNFPQSLKTKRPGLHLLRLTGALAALTLGFTAIANLPLATAISFSFTKSLFVTIFAALLLGEIIGWRRAMAVLVGFGGMLIILRPDTGSAVSFYGLIAIAAAIGAATAVTCVRALTSSESTATLLSYQAIFVGLMVAIPAYFFWTTPDLTGLLVLLAIGTVSVIAQWLGVQSYRAGEVSVVTGMEYTKLLYASLIGIVIFSEWPDSNTLIGATIIIGAAAFTVWRENKLAK</sequence>
<feature type="transmembrane region" description="Helical" evidence="1">
    <location>
        <begin position="101"/>
        <end position="120"/>
    </location>
</feature>
<feature type="transmembrane region" description="Helical" evidence="1">
    <location>
        <begin position="12"/>
        <end position="33"/>
    </location>
</feature>
<dbReference type="PANTHER" id="PTHR22911">
    <property type="entry name" value="ACYL-MALONYL CONDENSING ENZYME-RELATED"/>
    <property type="match status" value="1"/>
</dbReference>
<keyword evidence="1" id="KW-1133">Transmembrane helix</keyword>
<feature type="transmembrane region" description="Helical" evidence="1">
    <location>
        <begin position="127"/>
        <end position="144"/>
    </location>
</feature>
<feature type="transmembrane region" description="Helical" evidence="1">
    <location>
        <begin position="265"/>
        <end position="283"/>
    </location>
</feature>
<accession>A0A3B0R7H4</accession>
<protein>
    <submittedName>
        <fullName evidence="3">Permease of the drug/metabolite transporter (DMT) superfamily</fullName>
    </submittedName>
</protein>